<evidence type="ECO:0000256" key="1">
    <source>
        <dbReference type="ARBA" id="ARBA00004141"/>
    </source>
</evidence>
<keyword evidence="9 11" id="KW-0472">Membrane</keyword>
<evidence type="ECO:0000256" key="3">
    <source>
        <dbReference type="ARBA" id="ARBA00022692"/>
    </source>
</evidence>
<evidence type="ECO:0000256" key="6">
    <source>
        <dbReference type="ARBA" id="ARBA00022786"/>
    </source>
</evidence>
<feature type="transmembrane region" description="Helical" evidence="11">
    <location>
        <begin position="74"/>
        <end position="95"/>
    </location>
</feature>
<dbReference type="SUPFAM" id="SSF57850">
    <property type="entry name" value="RING/U-box"/>
    <property type="match status" value="2"/>
</dbReference>
<reference evidence="14" key="1">
    <citation type="submission" date="2022-11" db="EMBL/GenBank/DDBJ databases">
        <authorList>
            <person name="Kikuchi T."/>
        </authorList>
    </citation>
    <scope>NUCLEOTIDE SEQUENCE</scope>
    <source>
        <strain evidence="14">PS1010</strain>
    </source>
</reference>
<dbReference type="Gene3D" id="3.30.40.10">
    <property type="entry name" value="Zinc/RING finger domain, C3HC4 (zinc finger)"/>
    <property type="match status" value="2"/>
</dbReference>
<gene>
    <name evidence="14" type="ORF">CAMP_LOCUS2548</name>
</gene>
<dbReference type="PANTHER" id="PTHR46065">
    <property type="entry name" value="E3 UBIQUITIN-PROTEIN LIGASE MARCH 2/3 FAMILY MEMBER"/>
    <property type="match status" value="1"/>
</dbReference>
<dbReference type="InterPro" id="IPR001841">
    <property type="entry name" value="Znf_RING"/>
</dbReference>
<dbReference type="PROSITE" id="PS51292">
    <property type="entry name" value="ZF_RING_CH"/>
    <property type="match status" value="1"/>
</dbReference>
<dbReference type="GO" id="GO:0016740">
    <property type="term" value="F:transferase activity"/>
    <property type="evidence" value="ECO:0007669"/>
    <property type="project" value="UniProtKB-KW"/>
</dbReference>
<keyword evidence="4" id="KW-0479">Metal-binding</keyword>
<keyword evidence="5 10" id="KW-0863">Zinc-finger</keyword>
<dbReference type="SMART" id="SM00744">
    <property type="entry name" value="RINGv"/>
    <property type="match status" value="2"/>
</dbReference>
<evidence type="ECO:0000256" key="8">
    <source>
        <dbReference type="ARBA" id="ARBA00022989"/>
    </source>
</evidence>
<protein>
    <recommendedName>
        <fullName evidence="16">RING-type domain-containing protein</fullName>
    </recommendedName>
</protein>
<evidence type="ECO:0000256" key="9">
    <source>
        <dbReference type="ARBA" id="ARBA00023136"/>
    </source>
</evidence>
<comment type="caution">
    <text evidence="14">The sequence shown here is derived from an EMBL/GenBank/DDBJ whole genome shotgun (WGS) entry which is preliminary data.</text>
</comment>
<keyword evidence="2" id="KW-0808">Transferase</keyword>
<dbReference type="PROSITE" id="PS50089">
    <property type="entry name" value="ZF_RING_2"/>
    <property type="match status" value="2"/>
</dbReference>
<evidence type="ECO:0000256" key="10">
    <source>
        <dbReference type="PROSITE-ProRule" id="PRU00175"/>
    </source>
</evidence>
<evidence type="ECO:0000313" key="14">
    <source>
        <dbReference type="EMBL" id="CAI5439911.1"/>
    </source>
</evidence>
<keyword evidence="6" id="KW-0833">Ubl conjugation pathway</keyword>
<evidence type="ECO:0008006" key="16">
    <source>
        <dbReference type="Google" id="ProtNLM"/>
    </source>
</evidence>
<evidence type="ECO:0000256" key="7">
    <source>
        <dbReference type="ARBA" id="ARBA00022833"/>
    </source>
</evidence>
<keyword evidence="15" id="KW-1185">Reference proteome</keyword>
<proteinExistence type="predicted"/>
<feature type="transmembrane region" description="Helical" evidence="11">
    <location>
        <begin position="308"/>
        <end position="327"/>
    </location>
</feature>
<dbReference type="PANTHER" id="PTHR46065:SF3">
    <property type="entry name" value="FI20425P1"/>
    <property type="match status" value="1"/>
</dbReference>
<dbReference type="InterPro" id="IPR011016">
    <property type="entry name" value="Znf_RING-CH"/>
</dbReference>
<keyword evidence="7" id="KW-0862">Zinc</keyword>
<dbReference type="InterPro" id="IPR013083">
    <property type="entry name" value="Znf_RING/FYVE/PHD"/>
</dbReference>
<evidence type="ECO:0000256" key="5">
    <source>
        <dbReference type="ARBA" id="ARBA00022771"/>
    </source>
</evidence>
<feature type="domain" description="RING-type" evidence="12">
    <location>
        <begin position="6"/>
        <end position="47"/>
    </location>
</feature>
<dbReference type="AlphaFoldDB" id="A0A9P1MV34"/>
<comment type="subcellular location">
    <subcellularLocation>
        <location evidence="1">Membrane</location>
        <topology evidence="1">Multi-pass membrane protein</topology>
    </subcellularLocation>
</comment>
<keyword evidence="3 11" id="KW-0812">Transmembrane</keyword>
<evidence type="ECO:0000256" key="2">
    <source>
        <dbReference type="ARBA" id="ARBA00022679"/>
    </source>
</evidence>
<evidence type="ECO:0000259" key="13">
    <source>
        <dbReference type="PROSITE" id="PS51292"/>
    </source>
</evidence>
<accession>A0A9P1MV34</accession>
<evidence type="ECO:0000256" key="11">
    <source>
        <dbReference type="SAM" id="Phobius"/>
    </source>
</evidence>
<feature type="transmembrane region" description="Helical" evidence="11">
    <location>
        <begin position="119"/>
        <end position="150"/>
    </location>
</feature>
<feature type="domain" description="RING-CH-type" evidence="13">
    <location>
        <begin position="177"/>
        <end position="234"/>
    </location>
</feature>
<dbReference type="EMBL" id="CANHGI010000001">
    <property type="protein sequence ID" value="CAI5439911.1"/>
    <property type="molecule type" value="Genomic_DNA"/>
</dbReference>
<feature type="transmembrane region" description="Helical" evidence="11">
    <location>
        <begin position="257"/>
        <end position="279"/>
    </location>
</feature>
<sequence length="368" mass="43665">MKAEKCRMCKEEFDEAPESYCNCLKKYHKTCMEKWLTRYSQMECKYCGKDLKTQSRKPTSEEIEARRKQRNEFLWIYLPVILICVLMLVPVYYILKLDSHLIDLYLKLNHRVREDSANILPAVLSTVLLLLLLVSGVFFVVSVIGFLFLIANQSRKQFLYGKVFTIIAAAEEENSERSTQEFGKCRMCKEYFDEEPKSYCKCSKKYHKTCMEKWVTREARFTSCKYCNNDFKTKHRKATSDEIEARKNQRKVILRKVLWAFWWWIVMNLLPFLFLTFSYNFTYFYISTDGCTDKIKCPKFMKFSVDPAGLSMVLGYAIIFFCFPCSLSPMVYLKIWEFIYEDVYTIVDSEPTKSEKIDAKSRSLERIV</sequence>
<feature type="domain" description="RING-type" evidence="12">
    <location>
        <begin position="185"/>
        <end position="228"/>
    </location>
</feature>
<dbReference type="GO" id="GO:0008270">
    <property type="term" value="F:zinc ion binding"/>
    <property type="evidence" value="ECO:0007669"/>
    <property type="project" value="UniProtKB-KW"/>
</dbReference>
<keyword evidence="8 11" id="KW-1133">Transmembrane helix</keyword>
<evidence type="ECO:0000313" key="15">
    <source>
        <dbReference type="Proteomes" id="UP001152747"/>
    </source>
</evidence>
<dbReference type="Proteomes" id="UP001152747">
    <property type="component" value="Unassembled WGS sequence"/>
</dbReference>
<evidence type="ECO:0000259" key="12">
    <source>
        <dbReference type="PROSITE" id="PS50089"/>
    </source>
</evidence>
<name>A0A9P1MV34_9PELO</name>
<organism evidence="14 15">
    <name type="scientific">Caenorhabditis angaria</name>
    <dbReference type="NCBI Taxonomy" id="860376"/>
    <lineage>
        <taxon>Eukaryota</taxon>
        <taxon>Metazoa</taxon>
        <taxon>Ecdysozoa</taxon>
        <taxon>Nematoda</taxon>
        <taxon>Chromadorea</taxon>
        <taxon>Rhabditida</taxon>
        <taxon>Rhabditina</taxon>
        <taxon>Rhabditomorpha</taxon>
        <taxon>Rhabditoidea</taxon>
        <taxon>Rhabditidae</taxon>
        <taxon>Peloderinae</taxon>
        <taxon>Caenorhabditis</taxon>
    </lineage>
</organism>
<dbReference type="GO" id="GO:0016020">
    <property type="term" value="C:membrane"/>
    <property type="evidence" value="ECO:0007669"/>
    <property type="project" value="UniProtKB-SubCell"/>
</dbReference>
<evidence type="ECO:0000256" key="4">
    <source>
        <dbReference type="ARBA" id="ARBA00022723"/>
    </source>
</evidence>